<organism evidence="9 10">
    <name type="scientific">Bacillus weihaiensis</name>
    <dbReference type="NCBI Taxonomy" id="1547283"/>
    <lineage>
        <taxon>Bacteria</taxon>
        <taxon>Bacillati</taxon>
        <taxon>Bacillota</taxon>
        <taxon>Bacilli</taxon>
        <taxon>Bacillales</taxon>
        <taxon>Bacillaceae</taxon>
        <taxon>Bacillus</taxon>
    </lineage>
</organism>
<evidence type="ECO:0000256" key="3">
    <source>
        <dbReference type="ARBA" id="ARBA00022475"/>
    </source>
</evidence>
<feature type="transmembrane region" description="Helical" evidence="7">
    <location>
        <begin position="82"/>
        <end position="102"/>
    </location>
</feature>
<dbReference type="Pfam" id="PF00528">
    <property type="entry name" value="BPD_transp_1"/>
    <property type="match status" value="1"/>
</dbReference>
<protein>
    <submittedName>
        <fullName evidence="9">Sugar ABC transporter permease</fullName>
    </submittedName>
</protein>
<gene>
    <name evidence="9" type="ORF">A9C19_10535</name>
</gene>
<dbReference type="SUPFAM" id="SSF161098">
    <property type="entry name" value="MetI-like"/>
    <property type="match status" value="1"/>
</dbReference>
<accession>A0A1L3MXJ3</accession>
<dbReference type="InterPro" id="IPR051393">
    <property type="entry name" value="ABC_transporter_permease"/>
</dbReference>
<dbReference type="AlphaFoldDB" id="A0A1L3MXJ3"/>
<keyword evidence="2 7" id="KW-0813">Transport</keyword>
<evidence type="ECO:0000256" key="7">
    <source>
        <dbReference type="RuleBase" id="RU363032"/>
    </source>
</evidence>
<dbReference type="EMBL" id="CP016020">
    <property type="protein sequence ID" value="APH07054.1"/>
    <property type="molecule type" value="Genomic_DNA"/>
</dbReference>
<feature type="transmembrane region" description="Helical" evidence="7">
    <location>
        <begin position="271"/>
        <end position="292"/>
    </location>
</feature>
<evidence type="ECO:0000256" key="5">
    <source>
        <dbReference type="ARBA" id="ARBA00022989"/>
    </source>
</evidence>
<dbReference type="CDD" id="cd06261">
    <property type="entry name" value="TM_PBP2"/>
    <property type="match status" value="1"/>
</dbReference>
<sequence>MGRVKKYRFKGWKETFAGYIFIAPMLIGVTCLTVFPILASIFLSFTDWNFITGIKGFNFIGLDNFKKLFSDSVFLKSLTNNLLILLVVPIGLLISLSLAVVINKHVYLKDFFKVIYFMPYISSVVAVAIVFQVLFHPTEGPVNQFLLSLGIEDPPKWIADVNFALPSVMIILIWTNIGFQLIIYLAGLQNIPKELYEAADIDGASAWYKFRKITIPLVSPTTFLLLVTGLIGSFKVFDLIVVLTNGGPANSTSLPVFYLYDQAFVELRTGYASTIALVIFALILLITVFQWIGQKKWVNY</sequence>
<evidence type="ECO:0000256" key="2">
    <source>
        <dbReference type="ARBA" id="ARBA00022448"/>
    </source>
</evidence>
<dbReference type="SUPFAM" id="SSF160964">
    <property type="entry name" value="MalF N-terminal region-like"/>
    <property type="match status" value="1"/>
</dbReference>
<dbReference type="InterPro" id="IPR000515">
    <property type="entry name" value="MetI-like"/>
</dbReference>
<dbReference type="KEGG" id="bwh:A9C19_10535"/>
<dbReference type="Gene3D" id="1.10.3720.10">
    <property type="entry name" value="MetI-like"/>
    <property type="match status" value="1"/>
</dbReference>
<feature type="transmembrane region" description="Helical" evidence="7">
    <location>
        <begin position="114"/>
        <end position="135"/>
    </location>
</feature>
<keyword evidence="4 7" id="KW-0812">Transmembrane</keyword>
<evidence type="ECO:0000313" key="9">
    <source>
        <dbReference type="EMBL" id="APH07054.1"/>
    </source>
</evidence>
<feature type="domain" description="ABC transmembrane type-1" evidence="8">
    <location>
        <begin position="77"/>
        <end position="290"/>
    </location>
</feature>
<dbReference type="PANTHER" id="PTHR30193">
    <property type="entry name" value="ABC TRANSPORTER PERMEASE PROTEIN"/>
    <property type="match status" value="1"/>
</dbReference>
<keyword evidence="6 7" id="KW-0472">Membrane</keyword>
<proteinExistence type="inferred from homology"/>
<comment type="subcellular location">
    <subcellularLocation>
        <location evidence="1 7">Cell membrane</location>
        <topology evidence="1 7">Multi-pass membrane protein</topology>
    </subcellularLocation>
</comment>
<evidence type="ECO:0000256" key="4">
    <source>
        <dbReference type="ARBA" id="ARBA00022692"/>
    </source>
</evidence>
<dbReference type="InterPro" id="IPR035906">
    <property type="entry name" value="MetI-like_sf"/>
</dbReference>
<comment type="similarity">
    <text evidence="7">Belongs to the binding-protein-dependent transport system permease family.</text>
</comment>
<reference evidence="9 10" key="1">
    <citation type="journal article" date="2016" name="Sci. Rep.">
        <title>Complete genome sequence and transcriptomic analysis of a novel marine strain Bacillus weihaiensis reveals the mechanism of brown algae degradation.</title>
        <authorList>
            <person name="Zhu Y."/>
            <person name="Chen P."/>
            <person name="Bao Y."/>
            <person name="Men Y."/>
            <person name="Zeng Y."/>
            <person name="Yang J."/>
            <person name="Sun J."/>
            <person name="Sun Y."/>
        </authorList>
    </citation>
    <scope>NUCLEOTIDE SEQUENCE [LARGE SCALE GENOMIC DNA]</scope>
    <source>
        <strain evidence="9 10">Alg07</strain>
    </source>
</reference>
<feature type="transmembrane region" description="Helical" evidence="7">
    <location>
        <begin position="217"/>
        <end position="237"/>
    </location>
</feature>
<name>A0A1L3MXJ3_9BACI</name>
<evidence type="ECO:0000256" key="6">
    <source>
        <dbReference type="ARBA" id="ARBA00023136"/>
    </source>
</evidence>
<dbReference type="PROSITE" id="PS50928">
    <property type="entry name" value="ABC_TM1"/>
    <property type="match status" value="1"/>
</dbReference>
<dbReference type="Proteomes" id="UP000181936">
    <property type="component" value="Chromosome"/>
</dbReference>
<evidence type="ECO:0000259" key="8">
    <source>
        <dbReference type="PROSITE" id="PS50928"/>
    </source>
</evidence>
<feature type="transmembrane region" description="Helical" evidence="7">
    <location>
        <begin position="21"/>
        <end position="45"/>
    </location>
</feature>
<dbReference type="PANTHER" id="PTHR30193:SF37">
    <property type="entry name" value="INNER MEMBRANE ABC TRANSPORTER PERMEASE PROTEIN YCJO"/>
    <property type="match status" value="1"/>
</dbReference>
<keyword evidence="3" id="KW-1003">Cell membrane</keyword>
<evidence type="ECO:0000313" key="10">
    <source>
        <dbReference type="Proteomes" id="UP000181936"/>
    </source>
</evidence>
<feature type="transmembrane region" description="Helical" evidence="7">
    <location>
        <begin position="163"/>
        <end position="186"/>
    </location>
</feature>
<keyword evidence="10" id="KW-1185">Reference proteome</keyword>
<dbReference type="STRING" id="1547283.A9C19_10535"/>
<dbReference type="GO" id="GO:0005886">
    <property type="term" value="C:plasma membrane"/>
    <property type="evidence" value="ECO:0007669"/>
    <property type="project" value="UniProtKB-SubCell"/>
</dbReference>
<evidence type="ECO:0000256" key="1">
    <source>
        <dbReference type="ARBA" id="ARBA00004651"/>
    </source>
</evidence>
<keyword evidence="5 7" id="KW-1133">Transmembrane helix</keyword>
<dbReference type="GO" id="GO:0055085">
    <property type="term" value="P:transmembrane transport"/>
    <property type="evidence" value="ECO:0007669"/>
    <property type="project" value="InterPro"/>
</dbReference>